<dbReference type="CDD" id="cd16017">
    <property type="entry name" value="LptA"/>
    <property type="match status" value="1"/>
</dbReference>
<evidence type="ECO:0000256" key="1">
    <source>
        <dbReference type="ARBA" id="ARBA00004429"/>
    </source>
</evidence>
<dbReference type="Pfam" id="PF00884">
    <property type="entry name" value="Sulfatase"/>
    <property type="match status" value="1"/>
</dbReference>
<evidence type="ECO:0000256" key="8">
    <source>
        <dbReference type="SAM" id="Phobius"/>
    </source>
</evidence>
<proteinExistence type="predicted"/>
<protein>
    <submittedName>
        <fullName evidence="11">Phosphoethanolamine--lipid A transferase</fullName>
    </submittedName>
</protein>
<evidence type="ECO:0000259" key="10">
    <source>
        <dbReference type="Pfam" id="PF08019"/>
    </source>
</evidence>
<feature type="transmembrane region" description="Helical" evidence="8">
    <location>
        <begin position="156"/>
        <end position="178"/>
    </location>
</feature>
<dbReference type="EMBL" id="JBDPZC010000003">
    <property type="protein sequence ID" value="MEO3712838.1"/>
    <property type="molecule type" value="Genomic_DNA"/>
</dbReference>
<keyword evidence="12" id="KW-1185">Reference proteome</keyword>
<keyword evidence="2" id="KW-1003">Cell membrane</keyword>
<dbReference type="InterPro" id="IPR000917">
    <property type="entry name" value="Sulfatase_N"/>
</dbReference>
<dbReference type="RefSeq" id="WP_347608799.1">
    <property type="nucleotide sequence ID" value="NZ_JBDPZC010000003.1"/>
</dbReference>
<dbReference type="Gene3D" id="3.40.720.10">
    <property type="entry name" value="Alkaline Phosphatase, subunit A"/>
    <property type="match status" value="1"/>
</dbReference>
<name>A0ABV0GCR3_9BURK</name>
<evidence type="ECO:0000256" key="6">
    <source>
        <dbReference type="ARBA" id="ARBA00022989"/>
    </source>
</evidence>
<feature type="transmembrane region" description="Helical" evidence="8">
    <location>
        <begin position="12"/>
        <end position="31"/>
    </location>
</feature>
<feature type="transmembrane region" description="Helical" evidence="8">
    <location>
        <begin position="122"/>
        <end position="144"/>
    </location>
</feature>
<reference evidence="11 12" key="1">
    <citation type="submission" date="2024-05" db="EMBL/GenBank/DDBJ databases">
        <title>Roseateles sp. 2.12 16S ribosomal RNA gene Genome sequencing and assembly.</title>
        <authorList>
            <person name="Woo H."/>
        </authorList>
    </citation>
    <scope>NUCLEOTIDE SEQUENCE [LARGE SCALE GENOMIC DNA]</scope>
    <source>
        <strain evidence="11 12">2.12</strain>
    </source>
</reference>
<evidence type="ECO:0000256" key="4">
    <source>
        <dbReference type="ARBA" id="ARBA00022679"/>
    </source>
</evidence>
<dbReference type="NCBIfam" id="NF028537">
    <property type="entry name" value="P_eth_NH2_trans"/>
    <property type="match status" value="1"/>
</dbReference>
<dbReference type="InterPro" id="IPR012549">
    <property type="entry name" value="EptA-like_N"/>
</dbReference>
<keyword evidence="6 8" id="KW-1133">Transmembrane helix</keyword>
<evidence type="ECO:0000313" key="12">
    <source>
        <dbReference type="Proteomes" id="UP001462640"/>
    </source>
</evidence>
<feature type="transmembrane region" description="Helical" evidence="8">
    <location>
        <begin position="81"/>
        <end position="102"/>
    </location>
</feature>
<feature type="transmembrane region" description="Helical" evidence="8">
    <location>
        <begin position="51"/>
        <end position="74"/>
    </location>
</feature>
<evidence type="ECO:0000256" key="5">
    <source>
        <dbReference type="ARBA" id="ARBA00022692"/>
    </source>
</evidence>
<keyword evidence="3" id="KW-0997">Cell inner membrane</keyword>
<dbReference type="PANTHER" id="PTHR30443">
    <property type="entry name" value="INNER MEMBRANE PROTEIN"/>
    <property type="match status" value="1"/>
</dbReference>
<comment type="subcellular location">
    <subcellularLocation>
        <location evidence="1">Cell inner membrane</location>
        <topology evidence="1">Multi-pass membrane protein</topology>
    </subcellularLocation>
</comment>
<keyword evidence="7 8" id="KW-0472">Membrane</keyword>
<dbReference type="PANTHER" id="PTHR30443:SF0">
    <property type="entry name" value="PHOSPHOETHANOLAMINE TRANSFERASE EPTA"/>
    <property type="match status" value="1"/>
</dbReference>
<organism evidence="11 12">
    <name type="scientific">Roseateles flavus</name>
    <dbReference type="NCBI Taxonomy" id="3149041"/>
    <lineage>
        <taxon>Bacteria</taxon>
        <taxon>Pseudomonadati</taxon>
        <taxon>Pseudomonadota</taxon>
        <taxon>Betaproteobacteria</taxon>
        <taxon>Burkholderiales</taxon>
        <taxon>Sphaerotilaceae</taxon>
        <taxon>Roseateles</taxon>
    </lineage>
</organism>
<accession>A0ABV0GCR3</accession>
<comment type="caution">
    <text evidence="11">The sequence shown here is derived from an EMBL/GenBank/DDBJ whole genome shotgun (WGS) entry which is preliminary data.</text>
</comment>
<dbReference type="SUPFAM" id="SSF53649">
    <property type="entry name" value="Alkaline phosphatase-like"/>
    <property type="match status" value="1"/>
</dbReference>
<gene>
    <name evidence="11" type="ORF">ABDJ40_08665</name>
</gene>
<keyword evidence="4 11" id="KW-0808">Transferase</keyword>
<feature type="domain" description="Phosphoethanolamine transferase N-terminal" evidence="10">
    <location>
        <begin position="62"/>
        <end position="208"/>
    </location>
</feature>
<evidence type="ECO:0000256" key="3">
    <source>
        <dbReference type="ARBA" id="ARBA00022519"/>
    </source>
</evidence>
<evidence type="ECO:0000313" key="11">
    <source>
        <dbReference type="EMBL" id="MEO3712838.1"/>
    </source>
</evidence>
<sequence>MKRSEFQAAPVKHWSALTLSWLAALWMGLLANWPLWQRMLTLPELAGAKGWGFIALFAGMVIALHGALLSLLAWPRLFKPVLLLCLLSAAAAAHFMGAYGTVMDPTMMVNVLQTDAKETRDLLSLRLLASLLLLGLLPALWLWRRPVAPQSWAKRLGLNLAGFVGGLALMVGLAMSSYADLASTMRNYPALRYMINPLASFWSLGVVAVESHKAPAGPPAVVAADAHWQPADPKARPRLLVLMVGETARSANFSLNGYARPTNPRLAGLDVLSFRQVSACGTSTAASLPCMFSHLGRSAYLDHGADQENLLDALQRAGLAVLWLDNQSGCKGLCDRVPHAHATQAAGATPLPPGLCEGGECLDMALLHDLDTRLQSLDAQRRQRGVVLVMHPMGSHGPAYFKRSPEGQKPFQPECRSNALQQCPREQVVNAYDNSIVYADSVLAETIGWLERQKGFDVSLLYMSDHGESLGENNLYLHGVPYAVAPKEQTQVPWIVWLPETSAQRYGVDSACLRRQLDKPLSHDWLSHTVLGLAEVRSAIYRPEWDLMHACRKAP</sequence>
<dbReference type="InterPro" id="IPR017850">
    <property type="entry name" value="Alkaline_phosphatase_core_sf"/>
</dbReference>
<feature type="domain" description="Sulfatase N-terminal" evidence="9">
    <location>
        <begin position="240"/>
        <end position="535"/>
    </location>
</feature>
<evidence type="ECO:0000256" key="7">
    <source>
        <dbReference type="ARBA" id="ARBA00023136"/>
    </source>
</evidence>
<dbReference type="Pfam" id="PF08019">
    <property type="entry name" value="EptA_B_N"/>
    <property type="match status" value="1"/>
</dbReference>
<evidence type="ECO:0000259" key="9">
    <source>
        <dbReference type="Pfam" id="PF00884"/>
    </source>
</evidence>
<evidence type="ECO:0000256" key="2">
    <source>
        <dbReference type="ARBA" id="ARBA00022475"/>
    </source>
</evidence>
<dbReference type="GO" id="GO:0016740">
    <property type="term" value="F:transferase activity"/>
    <property type="evidence" value="ECO:0007669"/>
    <property type="project" value="UniProtKB-KW"/>
</dbReference>
<dbReference type="InterPro" id="IPR040423">
    <property type="entry name" value="PEA_transferase"/>
</dbReference>
<dbReference type="InterPro" id="IPR058130">
    <property type="entry name" value="PEA_transf_C"/>
</dbReference>
<keyword evidence="5 8" id="KW-0812">Transmembrane</keyword>
<dbReference type="Proteomes" id="UP001462640">
    <property type="component" value="Unassembled WGS sequence"/>
</dbReference>